<dbReference type="Proteomes" id="UP001595851">
    <property type="component" value="Unassembled WGS sequence"/>
</dbReference>
<keyword evidence="2" id="KW-0805">Transcription regulation</keyword>
<dbReference type="PROSITE" id="PS00622">
    <property type="entry name" value="HTH_LUXR_1"/>
    <property type="match status" value="1"/>
</dbReference>
<feature type="modified residue" description="4-aspartylphosphate" evidence="5">
    <location>
        <position position="63"/>
    </location>
</feature>
<dbReference type="InterPro" id="IPR011006">
    <property type="entry name" value="CheY-like_superfamily"/>
</dbReference>
<dbReference type="PRINTS" id="PR00038">
    <property type="entry name" value="HTHLUXR"/>
</dbReference>
<evidence type="ECO:0000256" key="3">
    <source>
        <dbReference type="ARBA" id="ARBA00023125"/>
    </source>
</evidence>
<dbReference type="Pfam" id="PF00196">
    <property type="entry name" value="GerE"/>
    <property type="match status" value="1"/>
</dbReference>
<dbReference type="InterPro" id="IPR016032">
    <property type="entry name" value="Sig_transdc_resp-reg_C-effctor"/>
</dbReference>
<sequence>MSGQLMEGRKCMRVMVADDSLLFREGLARLLTERGFDVIGLACDAAWLTSLVRRDPPDVVVVDIRMPPTHTAEGIEVARELRAGHPELGVLVLSQYVETHYAAELFDEMGAASGGGGRGYLLKDRVSRLDDLVAGVRRVGEGGLVVDPALVDALMRRRRTRDPVKELTDRERQVLALMAEGRTNTAIAKTMNVTVKTVEAHVRNIFDRLDLALTEDDNRRVLAVLAFLRR</sequence>
<protein>
    <submittedName>
        <fullName evidence="8">Response regulator</fullName>
    </submittedName>
</protein>
<dbReference type="SMART" id="SM00421">
    <property type="entry name" value="HTH_LUXR"/>
    <property type="match status" value="1"/>
</dbReference>
<evidence type="ECO:0000259" key="7">
    <source>
        <dbReference type="PROSITE" id="PS50110"/>
    </source>
</evidence>
<dbReference type="PANTHER" id="PTHR43214:SF24">
    <property type="entry name" value="TRANSCRIPTIONAL REGULATORY PROTEIN NARL-RELATED"/>
    <property type="match status" value="1"/>
</dbReference>
<dbReference type="Pfam" id="PF00072">
    <property type="entry name" value="Response_reg"/>
    <property type="match status" value="1"/>
</dbReference>
<comment type="caution">
    <text evidence="8">The sequence shown here is derived from an EMBL/GenBank/DDBJ whole genome shotgun (WGS) entry which is preliminary data.</text>
</comment>
<dbReference type="SUPFAM" id="SSF46894">
    <property type="entry name" value="C-terminal effector domain of the bipartite response regulators"/>
    <property type="match status" value="1"/>
</dbReference>
<evidence type="ECO:0000256" key="4">
    <source>
        <dbReference type="ARBA" id="ARBA00023163"/>
    </source>
</evidence>
<dbReference type="SMART" id="SM00448">
    <property type="entry name" value="REC"/>
    <property type="match status" value="1"/>
</dbReference>
<feature type="domain" description="Response regulatory" evidence="7">
    <location>
        <begin position="13"/>
        <end position="138"/>
    </location>
</feature>
<dbReference type="InterPro" id="IPR039420">
    <property type="entry name" value="WalR-like"/>
</dbReference>
<keyword evidence="3" id="KW-0238">DNA-binding</keyword>
<dbReference type="Gene3D" id="3.40.50.2300">
    <property type="match status" value="1"/>
</dbReference>
<keyword evidence="1 5" id="KW-0597">Phosphoprotein</keyword>
<dbReference type="EMBL" id="JBHSBI010000004">
    <property type="protein sequence ID" value="MFC4007379.1"/>
    <property type="molecule type" value="Genomic_DNA"/>
</dbReference>
<dbReference type="CDD" id="cd17535">
    <property type="entry name" value="REC_NarL-like"/>
    <property type="match status" value="1"/>
</dbReference>
<keyword evidence="4" id="KW-0804">Transcription</keyword>
<organism evidence="8 9">
    <name type="scientific">Nonomuraea purpurea</name>
    <dbReference type="NCBI Taxonomy" id="1849276"/>
    <lineage>
        <taxon>Bacteria</taxon>
        <taxon>Bacillati</taxon>
        <taxon>Actinomycetota</taxon>
        <taxon>Actinomycetes</taxon>
        <taxon>Streptosporangiales</taxon>
        <taxon>Streptosporangiaceae</taxon>
        <taxon>Nonomuraea</taxon>
    </lineage>
</organism>
<dbReference type="InterPro" id="IPR058245">
    <property type="entry name" value="NreC/VraR/RcsB-like_REC"/>
</dbReference>
<evidence type="ECO:0000259" key="6">
    <source>
        <dbReference type="PROSITE" id="PS50043"/>
    </source>
</evidence>
<evidence type="ECO:0000256" key="1">
    <source>
        <dbReference type="ARBA" id="ARBA00022553"/>
    </source>
</evidence>
<dbReference type="CDD" id="cd06170">
    <property type="entry name" value="LuxR_C_like"/>
    <property type="match status" value="1"/>
</dbReference>
<evidence type="ECO:0000256" key="5">
    <source>
        <dbReference type="PROSITE-ProRule" id="PRU00169"/>
    </source>
</evidence>
<name>A0ABV8G5B6_9ACTN</name>
<feature type="domain" description="HTH luxR-type" evidence="6">
    <location>
        <begin position="160"/>
        <end position="230"/>
    </location>
</feature>
<accession>A0ABV8G5B6</accession>
<dbReference type="InterPro" id="IPR001789">
    <property type="entry name" value="Sig_transdc_resp-reg_receiver"/>
</dbReference>
<evidence type="ECO:0000313" key="8">
    <source>
        <dbReference type="EMBL" id="MFC4007379.1"/>
    </source>
</evidence>
<gene>
    <name evidence="8" type="ORF">ACFOY2_09105</name>
</gene>
<proteinExistence type="predicted"/>
<dbReference type="RefSeq" id="WP_379527509.1">
    <property type="nucleotide sequence ID" value="NZ_JBHSBI010000004.1"/>
</dbReference>
<dbReference type="InterPro" id="IPR000792">
    <property type="entry name" value="Tscrpt_reg_LuxR_C"/>
</dbReference>
<dbReference type="PANTHER" id="PTHR43214">
    <property type="entry name" value="TWO-COMPONENT RESPONSE REGULATOR"/>
    <property type="match status" value="1"/>
</dbReference>
<reference evidence="9" key="1">
    <citation type="journal article" date="2019" name="Int. J. Syst. Evol. Microbiol.">
        <title>The Global Catalogue of Microorganisms (GCM) 10K type strain sequencing project: providing services to taxonomists for standard genome sequencing and annotation.</title>
        <authorList>
            <consortium name="The Broad Institute Genomics Platform"/>
            <consortium name="The Broad Institute Genome Sequencing Center for Infectious Disease"/>
            <person name="Wu L."/>
            <person name="Ma J."/>
        </authorList>
    </citation>
    <scope>NUCLEOTIDE SEQUENCE [LARGE SCALE GENOMIC DNA]</scope>
    <source>
        <strain evidence="9">TBRC 1276</strain>
    </source>
</reference>
<dbReference type="PROSITE" id="PS50043">
    <property type="entry name" value="HTH_LUXR_2"/>
    <property type="match status" value="1"/>
</dbReference>
<dbReference type="SUPFAM" id="SSF52172">
    <property type="entry name" value="CheY-like"/>
    <property type="match status" value="1"/>
</dbReference>
<evidence type="ECO:0000256" key="2">
    <source>
        <dbReference type="ARBA" id="ARBA00023015"/>
    </source>
</evidence>
<evidence type="ECO:0000313" key="9">
    <source>
        <dbReference type="Proteomes" id="UP001595851"/>
    </source>
</evidence>
<keyword evidence="9" id="KW-1185">Reference proteome</keyword>
<dbReference type="PROSITE" id="PS50110">
    <property type="entry name" value="RESPONSE_REGULATORY"/>
    <property type="match status" value="1"/>
</dbReference>